<gene>
    <name evidence="8" type="ordered locus">ZYRO0A05126g</name>
</gene>
<sequence length="912" mass="102582">MWAPNLESLLQLAVLLRSSMAPHQEERRGAMDALESFKIQPEFLNYLCYILIEGESSEALVSHFSAQELQNNRATAGLLLKNTMLDGDNLTKGSQDIGYVKANIIHGLYNSNNSLVTNVTGIVITTLFSTYYRQHRDDPMGVQMISNLVELASNGSEASMKTLSKIMEDSAQFFQLEWSGHIKPIDNLIACFLDITANGSTTATNRAEAIKCLNTVIPLQPQSFSLRIDEFLNSIFQLAQTDENDDVRVQVCIAFSSLLKFRPDKLVDNLAGLIHFMLHLISTVKEEKVSIEACEFIHSFCTDPNIPEHIIQPFVTDIVPVLLTKMVYNEESIMVLESSNDDDASEEDKDEDIKPAAPRIVKKQRGDGEDSDDDDDDDDSGVDESDVDTQWNLRKCAASTLDVMTNILPRDVMYVAFPFLKEHLDSDRWFIREATVLALGAMAEGGMKYFDDQLPQLIPFLVDQLKDVWAPVRKITCWSLSRFAPWILKDHTEFLIPVLEPVIGRLMDRKKDVQEAAISSVAVFIESCDAELVETVLYDELLNSFNRCFEFYKKKNLIILYDAVSRFAEKVELDERAMKVLLPHLVNKWSLLPDNDKELWPLLECLSYVATSLGEKFMPMAPDVYARAFRILCNCVELEATSQQNPAIVAPEKDFIITSIDMIDGLVQGLGSQCQPLLFPPGSDNTLLQIMLQCLQDPFHEVRQSTFALLGDIVYFFDPQLLAATLSQFLKFIGTEIMHNDDPDGIPALINAIWCLGLISERINLGEYIIDLSRVLLDLFTTQGQILDAAVLENLAITMGRISITLPEVFSNGLFASDAMWNRWCNALQDLDSLEEKSSAYMGFMNIVNLVGDHVAISNETLKNIIKGLSINVDPTPFAQSIYTFLMKHAERIQGLKLSQEEVTFLQQFNGN</sequence>
<evidence type="ECO:0000256" key="7">
    <source>
        <dbReference type="SAM" id="SignalP"/>
    </source>
</evidence>
<evidence type="ECO:0000256" key="1">
    <source>
        <dbReference type="ARBA" id="ARBA00004496"/>
    </source>
</evidence>
<feature type="signal peptide" evidence="7">
    <location>
        <begin position="1"/>
        <end position="21"/>
    </location>
</feature>
<keyword evidence="7" id="KW-0732">Signal</keyword>
<dbReference type="EMBL" id="CU928173">
    <property type="protein sequence ID" value="CAR25660.1"/>
    <property type="molecule type" value="Genomic_DNA"/>
</dbReference>
<dbReference type="KEGG" id="zro:ZYRO0A05126g"/>
<dbReference type="GO" id="GO:0006606">
    <property type="term" value="P:protein import into nucleus"/>
    <property type="evidence" value="ECO:0007669"/>
    <property type="project" value="InterPro"/>
</dbReference>
<evidence type="ECO:0000313" key="9">
    <source>
        <dbReference type="Proteomes" id="UP000008536"/>
    </source>
</evidence>
<dbReference type="GO" id="GO:0005737">
    <property type="term" value="C:cytoplasm"/>
    <property type="evidence" value="ECO:0007669"/>
    <property type="project" value="UniProtKB-SubCell"/>
</dbReference>
<organism evidence="8 9">
    <name type="scientific">Zygosaccharomyces rouxii (strain ATCC 2623 / CBS 732 / NBRC 1130 / NCYC 568 / NRRL Y-229)</name>
    <dbReference type="NCBI Taxonomy" id="559307"/>
    <lineage>
        <taxon>Eukaryota</taxon>
        <taxon>Fungi</taxon>
        <taxon>Dikarya</taxon>
        <taxon>Ascomycota</taxon>
        <taxon>Saccharomycotina</taxon>
        <taxon>Saccharomycetes</taxon>
        <taxon>Saccharomycetales</taxon>
        <taxon>Saccharomycetaceae</taxon>
        <taxon>Zygosaccharomyces</taxon>
    </lineage>
</organism>
<keyword evidence="4" id="KW-0677">Repeat</keyword>
<protein>
    <submittedName>
        <fullName evidence="8">ZYRO0A05126p</fullName>
    </submittedName>
</protein>
<comment type="subcellular location">
    <subcellularLocation>
        <location evidence="1">Cytoplasm</location>
    </subcellularLocation>
</comment>
<keyword evidence="3" id="KW-0963">Cytoplasm</keyword>
<dbReference type="InterPro" id="IPR040122">
    <property type="entry name" value="Importin_beta"/>
</dbReference>
<feature type="compositionally biased region" description="Acidic residues" evidence="6">
    <location>
        <begin position="339"/>
        <end position="350"/>
    </location>
</feature>
<proteinExistence type="predicted"/>
<keyword evidence="2" id="KW-0813">Transport</keyword>
<evidence type="ECO:0000256" key="6">
    <source>
        <dbReference type="SAM" id="MobiDB-lite"/>
    </source>
</evidence>
<dbReference type="Proteomes" id="UP000008536">
    <property type="component" value="Chromosome A"/>
</dbReference>
<feature type="compositionally biased region" description="Acidic residues" evidence="6">
    <location>
        <begin position="369"/>
        <end position="386"/>
    </location>
</feature>
<keyword evidence="9" id="KW-1185">Reference proteome</keyword>
<dbReference type="Gene3D" id="1.25.10.10">
    <property type="entry name" value="Leucine-rich Repeat Variant"/>
    <property type="match status" value="2"/>
</dbReference>
<name>C5DPP9_ZYGRC</name>
<dbReference type="PANTHER" id="PTHR10527">
    <property type="entry name" value="IMPORTIN BETA"/>
    <property type="match status" value="1"/>
</dbReference>
<feature type="chain" id="PRO_5002948870" evidence="7">
    <location>
        <begin position="22"/>
        <end position="912"/>
    </location>
</feature>
<dbReference type="HOGENOM" id="CLU_008136_1_1_1"/>
<dbReference type="Pfam" id="PF13513">
    <property type="entry name" value="HEAT_EZ"/>
    <property type="match status" value="1"/>
</dbReference>
<dbReference type="InterPro" id="IPR016024">
    <property type="entry name" value="ARM-type_fold"/>
</dbReference>
<dbReference type="AlphaFoldDB" id="C5DPP9"/>
<dbReference type="FunCoup" id="C5DPP9">
    <property type="interactions" value="1273"/>
</dbReference>
<dbReference type="InterPro" id="IPR011989">
    <property type="entry name" value="ARM-like"/>
</dbReference>
<feature type="region of interest" description="Disordered" evidence="6">
    <location>
        <begin position="338"/>
        <end position="386"/>
    </location>
</feature>
<evidence type="ECO:0000256" key="3">
    <source>
        <dbReference type="ARBA" id="ARBA00022490"/>
    </source>
</evidence>
<keyword evidence="5" id="KW-0653">Protein transport</keyword>
<accession>C5DPP9</accession>
<evidence type="ECO:0000313" key="8">
    <source>
        <dbReference type="EMBL" id="CAR25660.1"/>
    </source>
</evidence>
<dbReference type="STRING" id="559307.C5DPP9"/>
<reference evidence="8 9" key="1">
    <citation type="journal article" date="2009" name="Genome Res.">
        <title>Comparative genomics of protoploid Saccharomycetaceae.</title>
        <authorList>
            <consortium name="The Genolevures Consortium"/>
            <person name="Souciet J.-L."/>
            <person name="Dujon B."/>
            <person name="Gaillardin C."/>
            <person name="Johnston M."/>
            <person name="Baret P.V."/>
            <person name="Cliften P."/>
            <person name="Sherman D.J."/>
            <person name="Weissenbach J."/>
            <person name="Westhof E."/>
            <person name="Wincker P."/>
            <person name="Jubin C."/>
            <person name="Poulain J."/>
            <person name="Barbe V."/>
            <person name="Segurens B."/>
            <person name="Artiguenave F."/>
            <person name="Anthouard V."/>
            <person name="Vacherie B."/>
            <person name="Val M.-E."/>
            <person name="Fulton R.S."/>
            <person name="Minx P."/>
            <person name="Wilson R."/>
            <person name="Durrens P."/>
            <person name="Jean G."/>
            <person name="Marck C."/>
            <person name="Martin T."/>
            <person name="Nikolski M."/>
            <person name="Rolland T."/>
            <person name="Seret M.-L."/>
            <person name="Casaregola S."/>
            <person name="Despons L."/>
            <person name="Fairhead C."/>
            <person name="Fischer G."/>
            <person name="Lafontaine I."/>
            <person name="Leh V."/>
            <person name="Lemaire M."/>
            <person name="de Montigny J."/>
            <person name="Neuveglise C."/>
            <person name="Thierry A."/>
            <person name="Blanc-Lenfle I."/>
            <person name="Bleykasten C."/>
            <person name="Diffels J."/>
            <person name="Fritsch E."/>
            <person name="Frangeul L."/>
            <person name="Goeffon A."/>
            <person name="Jauniaux N."/>
            <person name="Kachouri-Lafond R."/>
            <person name="Payen C."/>
            <person name="Potier S."/>
            <person name="Pribylova L."/>
            <person name="Ozanne C."/>
            <person name="Richard G.-F."/>
            <person name="Sacerdot C."/>
            <person name="Straub M.-L."/>
            <person name="Talla E."/>
        </authorList>
    </citation>
    <scope>NUCLEOTIDE SEQUENCE [LARGE SCALE GENOMIC DNA]</scope>
    <source>
        <strain evidence="8 9">ATCC 2623 / CBS 732 / BCRC 21506 / NBRC 1130 / NCYC 568 / NRRL Y-229</strain>
    </source>
</reference>
<dbReference type="InParanoid" id="C5DPP9"/>
<evidence type="ECO:0000256" key="2">
    <source>
        <dbReference type="ARBA" id="ARBA00022448"/>
    </source>
</evidence>
<dbReference type="SUPFAM" id="SSF48371">
    <property type="entry name" value="ARM repeat"/>
    <property type="match status" value="1"/>
</dbReference>
<evidence type="ECO:0000256" key="4">
    <source>
        <dbReference type="ARBA" id="ARBA00022737"/>
    </source>
</evidence>
<evidence type="ECO:0000256" key="5">
    <source>
        <dbReference type="ARBA" id="ARBA00022927"/>
    </source>
</evidence>